<name>A0A0E3ZA48_9FUSO</name>
<protein>
    <recommendedName>
        <fullName evidence="2">tetrahydrofolate synthase</fullName>
        <ecNumber evidence="2">6.3.2.17</ecNumber>
    </recommendedName>
    <alternativeName>
        <fullName evidence="10">Folylpoly-gamma-glutamate synthetase</fullName>
    </alternativeName>
    <alternativeName>
        <fullName evidence="9">Tetrahydrofolylpolyglutamate synthase</fullName>
    </alternativeName>
</protein>
<keyword evidence="6" id="KW-0547">Nucleotide-binding</keyword>
<keyword evidence="8" id="KW-0460">Magnesium</keyword>
<dbReference type="PATRIC" id="fig|1069640.6.peg.780"/>
<dbReference type="SUPFAM" id="SSF53244">
    <property type="entry name" value="MurD-like peptide ligases, peptide-binding domain"/>
    <property type="match status" value="1"/>
</dbReference>
<evidence type="ECO:0000256" key="1">
    <source>
        <dbReference type="ARBA" id="ARBA00005150"/>
    </source>
</evidence>
<evidence type="ECO:0000256" key="3">
    <source>
        <dbReference type="ARBA" id="ARBA00022563"/>
    </source>
</evidence>
<evidence type="ECO:0000256" key="5">
    <source>
        <dbReference type="ARBA" id="ARBA00022723"/>
    </source>
</evidence>
<dbReference type="HOGENOM" id="CLU_015869_1_1_0"/>
<dbReference type="KEGG" id="sns:VC03_03945"/>
<keyword evidence="7" id="KW-0067">ATP-binding</keyword>
<dbReference type="PROSITE" id="PS01011">
    <property type="entry name" value="FOLYLPOLYGLU_SYNT_1"/>
    <property type="match status" value="1"/>
</dbReference>
<dbReference type="PANTHER" id="PTHR11136:SF5">
    <property type="entry name" value="FOLYLPOLYGLUTAMATE SYNTHASE, MITOCHONDRIAL"/>
    <property type="match status" value="1"/>
</dbReference>
<dbReference type="GO" id="GO:0005829">
    <property type="term" value="C:cytosol"/>
    <property type="evidence" value="ECO:0007669"/>
    <property type="project" value="TreeGrafter"/>
</dbReference>
<keyword evidence="4" id="KW-0436">Ligase</keyword>
<dbReference type="PANTHER" id="PTHR11136">
    <property type="entry name" value="FOLYLPOLYGLUTAMATE SYNTHASE-RELATED"/>
    <property type="match status" value="1"/>
</dbReference>
<dbReference type="EMBL" id="CP011280">
    <property type="protein sequence ID" value="AKC95657.1"/>
    <property type="molecule type" value="Genomic_DNA"/>
</dbReference>
<evidence type="ECO:0000256" key="6">
    <source>
        <dbReference type="ARBA" id="ARBA00022741"/>
    </source>
</evidence>
<keyword evidence="3" id="KW-0554">One-carbon metabolism</keyword>
<dbReference type="GO" id="GO:0006730">
    <property type="term" value="P:one-carbon metabolic process"/>
    <property type="evidence" value="ECO:0007669"/>
    <property type="project" value="UniProtKB-KW"/>
</dbReference>
<dbReference type="Proteomes" id="UP000033103">
    <property type="component" value="Chromosome"/>
</dbReference>
<proteinExistence type="predicted"/>
<evidence type="ECO:0000313" key="13">
    <source>
        <dbReference type="EMBL" id="AKC95657.1"/>
    </source>
</evidence>
<comment type="pathway">
    <text evidence="1">Cofactor biosynthesis; tetrahydrofolylpolyglutamate biosynthesis.</text>
</comment>
<dbReference type="Pfam" id="PF08245">
    <property type="entry name" value="Mur_ligase_M"/>
    <property type="match status" value="1"/>
</dbReference>
<dbReference type="RefSeq" id="WP_046328763.1">
    <property type="nucleotide sequence ID" value="NZ_CP011280.1"/>
</dbReference>
<dbReference type="NCBIfam" id="TIGR01499">
    <property type="entry name" value="folC"/>
    <property type="match status" value="1"/>
</dbReference>
<evidence type="ECO:0000256" key="10">
    <source>
        <dbReference type="ARBA" id="ARBA00030876"/>
    </source>
</evidence>
<evidence type="ECO:0000256" key="4">
    <source>
        <dbReference type="ARBA" id="ARBA00022598"/>
    </source>
</evidence>
<accession>A0A0E3ZA48</accession>
<dbReference type="InterPro" id="IPR013221">
    <property type="entry name" value="Mur_ligase_cen"/>
</dbReference>
<dbReference type="InterPro" id="IPR018109">
    <property type="entry name" value="Folylpolyglutamate_synth_CS"/>
</dbReference>
<evidence type="ECO:0000256" key="9">
    <source>
        <dbReference type="ARBA" id="ARBA00030592"/>
    </source>
</evidence>
<dbReference type="GO" id="GO:0005524">
    <property type="term" value="F:ATP binding"/>
    <property type="evidence" value="ECO:0007669"/>
    <property type="project" value="UniProtKB-KW"/>
</dbReference>
<dbReference type="STRING" id="187101.VC03_03945"/>
<reference evidence="13 14" key="1">
    <citation type="journal article" date="2012" name="BMC Genomics">
        <title>Genomic sequence analysis and characterization of Sneathia amnii sp. nov.</title>
        <authorList>
            <consortium name="Vaginal Microbiome Consortium (additional members)"/>
            <person name="Harwich M.D.Jr."/>
            <person name="Serrano M.G."/>
            <person name="Fettweis J.M."/>
            <person name="Alves J.M."/>
            <person name="Reimers M.A."/>
            <person name="Buck G.A."/>
            <person name="Jefferson K.K."/>
        </authorList>
    </citation>
    <scope>NUCLEOTIDE SEQUENCE [LARGE SCALE GENOMIC DNA]</scope>
    <source>
        <strain evidence="13 14">SN35</strain>
    </source>
</reference>
<evidence type="ECO:0000259" key="12">
    <source>
        <dbReference type="Pfam" id="PF08245"/>
    </source>
</evidence>
<evidence type="ECO:0000256" key="11">
    <source>
        <dbReference type="ARBA" id="ARBA00047493"/>
    </source>
</evidence>
<organism evidence="13 14">
    <name type="scientific">Sneathia vaginalis</name>
    <dbReference type="NCBI Taxonomy" id="187101"/>
    <lineage>
        <taxon>Bacteria</taxon>
        <taxon>Fusobacteriati</taxon>
        <taxon>Fusobacteriota</taxon>
        <taxon>Fusobacteriia</taxon>
        <taxon>Fusobacteriales</taxon>
        <taxon>Leptotrichiaceae</taxon>
        <taxon>Sneathia</taxon>
    </lineage>
</organism>
<comment type="catalytic activity">
    <reaction evidence="11">
        <text>(6S)-5,6,7,8-tetrahydrofolyl-(gamma-L-Glu)(n) + L-glutamate + ATP = (6S)-5,6,7,8-tetrahydrofolyl-(gamma-L-Glu)(n+1) + ADP + phosphate + H(+)</text>
        <dbReference type="Rhea" id="RHEA:10580"/>
        <dbReference type="Rhea" id="RHEA-COMP:14738"/>
        <dbReference type="Rhea" id="RHEA-COMP:14740"/>
        <dbReference type="ChEBI" id="CHEBI:15378"/>
        <dbReference type="ChEBI" id="CHEBI:29985"/>
        <dbReference type="ChEBI" id="CHEBI:30616"/>
        <dbReference type="ChEBI" id="CHEBI:43474"/>
        <dbReference type="ChEBI" id="CHEBI:141005"/>
        <dbReference type="ChEBI" id="CHEBI:456216"/>
        <dbReference type="EC" id="6.3.2.17"/>
    </reaction>
</comment>
<evidence type="ECO:0000256" key="2">
    <source>
        <dbReference type="ARBA" id="ARBA00013025"/>
    </source>
</evidence>
<dbReference type="SUPFAM" id="SSF53623">
    <property type="entry name" value="MurD-like peptide ligases, catalytic domain"/>
    <property type="match status" value="1"/>
</dbReference>
<sequence>MFEELFNRKNIRRNDIRNLLPKKLPLLIHVAGTNGKGSTCSYLECVLMQKYKVGKFTSPHLLDVSERITIDQIPITHEKLKNDYDKLKHLDLGFFDFLFVIALNYFVENNVDIAIIEVGIGGRFDVTNEIMYNYALITNVSLDHTQMLGDTREKIAWQKAGIAKNNTKTFYTDSILKSFVEKESNDTKFLKPVTKFTLPLKGDFQQKNFALCYEVFKLLNFSDNKIRQGLKNFKIIGRQQKIQENILVDVSHNVDSIKALIHNLKGIKNVNIFLSVLQDKDLKTIYTLLKNVGYPISIFAMPDIKRGRTKENILETLGDVNISDNLTPKKDMFNVYCGSFYFIQKVMEKLNK</sequence>
<dbReference type="Gene3D" id="3.90.190.20">
    <property type="entry name" value="Mur ligase, C-terminal domain"/>
    <property type="match status" value="1"/>
</dbReference>
<dbReference type="InterPro" id="IPR001645">
    <property type="entry name" value="Folylpolyglutamate_synth"/>
</dbReference>
<dbReference type="OrthoDB" id="9809356at2"/>
<keyword evidence="5" id="KW-0479">Metal-binding</keyword>
<dbReference type="Gene3D" id="3.40.1190.10">
    <property type="entry name" value="Mur-like, catalytic domain"/>
    <property type="match status" value="1"/>
</dbReference>
<dbReference type="GO" id="GO:0046872">
    <property type="term" value="F:metal ion binding"/>
    <property type="evidence" value="ECO:0007669"/>
    <property type="project" value="UniProtKB-KW"/>
</dbReference>
<evidence type="ECO:0000256" key="7">
    <source>
        <dbReference type="ARBA" id="ARBA00022840"/>
    </source>
</evidence>
<dbReference type="InterPro" id="IPR036565">
    <property type="entry name" value="Mur-like_cat_sf"/>
</dbReference>
<feature type="domain" description="Mur ligase central" evidence="12">
    <location>
        <begin position="30"/>
        <end position="167"/>
    </location>
</feature>
<dbReference type="GO" id="GO:0004326">
    <property type="term" value="F:tetrahydrofolylpolyglutamate synthase activity"/>
    <property type="evidence" value="ECO:0007669"/>
    <property type="project" value="UniProtKB-EC"/>
</dbReference>
<dbReference type="AlphaFoldDB" id="A0A0E3ZA48"/>
<dbReference type="InterPro" id="IPR036615">
    <property type="entry name" value="Mur_ligase_C_dom_sf"/>
</dbReference>
<dbReference type="EC" id="6.3.2.17" evidence="2"/>
<evidence type="ECO:0000256" key="8">
    <source>
        <dbReference type="ARBA" id="ARBA00022842"/>
    </source>
</evidence>
<gene>
    <name evidence="13" type="ORF">VC03_03945</name>
</gene>
<evidence type="ECO:0000313" key="14">
    <source>
        <dbReference type="Proteomes" id="UP000033103"/>
    </source>
</evidence>
<keyword evidence="14" id="KW-1185">Reference proteome</keyword>